<dbReference type="InterPro" id="IPR032710">
    <property type="entry name" value="NTF2-like_dom_sf"/>
</dbReference>
<accession>A0ABT1SLB3</accession>
<dbReference type="EMBL" id="JANGCH010000008">
    <property type="protein sequence ID" value="MCQ5122006.1"/>
    <property type="molecule type" value="Genomic_DNA"/>
</dbReference>
<evidence type="ECO:0000313" key="2">
    <source>
        <dbReference type="EMBL" id="MCQ5122006.1"/>
    </source>
</evidence>
<evidence type="ECO:0000313" key="3">
    <source>
        <dbReference type="Proteomes" id="UP001524435"/>
    </source>
</evidence>
<gene>
    <name evidence="2" type="ORF">NE663_07010</name>
</gene>
<dbReference type="Pfam" id="PF12680">
    <property type="entry name" value="SnoaL_2"/>
    <property type="match status" value="1"/>
</dbReference>
<dbReference type="Gene3D" id="3.10.450.50">
    <property type="match status" value="1"/>
</dbReference>
<evidence type="ECO:0000259" key="1">
    <source>
        <dbReference type="Pfam" id="PF12680"/>
    </source>
</evidence>
<dbReference type="InterPro" id="IPR037401">
    <property type="entry name" value="SnoaL-like"/>
</dbReference>
<name>A0ABT1SLB3_9FIRM</name>
<dbReference type="RefSeq" id="WP_256197888.1">
    <property type="nucleotide sequence ID" value="NZ_CANTYB010000009.1"/>
</dbReference>
<organism evidence="2 3">
    <name type="scientific">Massilicoli timonensis</name>
    <dbReference type="NCBI Taxonomy" id="2015901"/>
    <lineage>
        <taxon>Bacteria</taxon>
        <taxon>Bacillati</taxon>
        <taxon>Bacillota</taxon>
        <taxon>Erysipelotrichia</taxon>
        <taxon>Erysipelotrichales</taxon>
        <taxon>Erysipelotrichaceae</taxon>
        <taxon>Massilicoli</taxon>
    </lineage>
</organism>
<sequence length="122" mass="14577">MDIEKFFDAVISQNEEELKKYFHKNACIKWHCTNERFHVEEYIKANCEYPNDWNGEIERIEKFNDTVILVCRVFPVDNSASFHVVSFIRIKDHLIAEMDEYWSDDGAAPEWRRKMKIGTAIK</sequence>
<proteinExistence type="predicted"/>
<comment type="caution">
    <text evidence="2">The sequence shown here is derived from an EMBL/GenBank/DDBJ whole genome shotgun (WGS) entry which is preliminary data.</text>
</comment>
<dbReference type="SUPFAM" id="SSF54427">
    <property type="entry name" value="NTF2-like"/>
    <property type="match status" value="1"/>
</dbReference>
<keyword evidence="3" id="KW-1185">Reference proteome</keyword>
<feature type="domain" description="SnoaL-like" evidence="1">
    <location>
        <begin position="3"/>
        <end position="98"/>
    </location>
</feature>
<dbReference type="Proteomes" id="UP001524435">
    <property type="component" value="Unassembled WGS sequence"/>
</dbReference>
<protein>
    <submittedName>
        <fullName evidence="2">Nuclear transport factor 2 family protein</fullName>
    </submittedName>
</protein>
<reference evidence="2 3" key="1">
    <citation type="submission" date="2022-06" db="EMBL/GenBank/DDBJ databases">
        <title>Isolation of gut microbiota from human fecal samples.</title>
        <authorList>
            <person name="Pamer E.G."/>
            <person name="Barat B."/>
            <person name="Waligurski E."/>
            <person name="Medina S."/>
            <person name="Paddock L."/>
            <person name="Mostad J."/>
        </authorList>
    </citation>
    <scope>NUCLEOTIDE SEQUENCE [LARGE SCALE GENOMIC DNA]</scope>
    <source>
        <strain evidence="2 3">DFI.6.1</strain>
    </source>
</reference>